<feature type="chain" id="PRO_5045401324" evidence="1">
    <location>
        <begin position="20"/>
        <end position="2400"/>
    </location>
</feature>
<dbReference type="Gene3D" id="2.60.40.10">
    <property type="entry name" value="Immunoglobulins"/>
    <property type="match status" value="5"/>
</dbReference>
<dbReference type="Gene3D" id="2.60.120.260">
    <property type="entry name" value="Galactose-binding domain-like"/>
    <property type="match status" value="1"/>
</dbReference>
<dbReference type="InterPro" id="IPR015919">
    <property type="entry name" value="Cadherin-like_sf"/>
</dbReference>
<dbReference type="InterPro" id="IPR026444">
    <property type="entry name" value="Secre_tail"/>
</dbReference>
<organism evidence="3 4">
    <name type="scientific">Hymenobacter ruricola</name>
    <dbReference type="NCBI Taxonomy" id="2791023"/>
    <lineage>
        <taxon>Bacteria</taxon>
        <taxon>Pseudomonadati</taxon>
        <taxon>Bacteroidota</taxon>
        <taxon>Cytophagia</taxon>
        <taxon>Cytophagales</taxon>
        <taxon>Hymenobacteraceae</taxon>
        <taxon>Hymenobacter</taxon>
    </lineage>
</organism>
<sequence>MKTSILWVFLFLLAFGARAQQLNVTLGQENFEGSATGYTANTITGTSSYFQKATTATPTSQYANFPLALGNQQGTNFWAAEAVRGTSDGAAVGPAGVLTLNGINTTGYKNLEITIALAAPKSGPGAVAPGNRPFEADDQLLVQYSFDNTNFTTLATFRGNTAFNGTRGDLSLNGTTATADVVDSNFKEFTFGVPATGSSLYVRVVVDEHGASEEIAFDNIRVIGDEDNVAKPVLALSTTETNTPLSYTEGDPDTQITSSIAVSHSGTNTTLSSATVAIQSGGYVAGQDLLAFSPQNGISIQSNANGTLVLTGTAALGAYQAALRSVTYRNSNNSTATGGARIVAFTVNDGTSNSNTVTRTINVTTTLNAAAGLPYTEDFELDGEGTRYTANTFAVAASSTGFFRATASPPVGPGNVTPTNSTFANYNGTGYWFGEGTNGPGSPASPVAAVQLAPVNAAGYVNLRFTLRMGQGQGSLSSPWANTDFVKLYYRVNGGTWVLFGAFYGNNATNELRQDTNLDGVAETTSPRLTSTLQDILFTNIPNSAAVANLDFKVEQSSIGTKELAFDYIRITGTQQTTVNSIVRANANPTNAATVNYTVTFGAPVTGLTAANFSLTTTGTVSTASVGTPVAGAGNTWTVPVNTGTGSGSLTLNLANDTNLSADITTTLPFAGETYTIDKTGPVVTSVAVPANGSYRATQVLSFTVNFSEAVTVTGTPQLALTIGSTARQAVYASGSGSTALVFSYTVQNGEVDTDGIALGALTLNGGTLRDAIGNDATLTLNNVPSTAGILVDAVAPTVVSSVRQNPVTATTGATSLTFRVTFSEAVTGVTTGSFTFVTTTGSTTGSVASVAAVSGSNGTQYDVTVNGVNGNGTVRLDVKSSGSGIGDAAGNGLSGGFTGGQTYTVSQSVTVASVTRLTPSPTATTQVSYQVVFSGSVSGVTVNNFSVTSNTGASISSVSGSGTTYTAVVNTGTGDGTLTLNVANSTGITPTVSNVPYTAGETYTITKSFAAAPTLRIQAAGSASGNGDVTAFVDVVQVLQSGTSTVVANGLQNGSFETNNVPANGFRKATDATPVVAAPWAFTGTAGVARYGSAFDSQVPGRPQPLPPNGDAVALIQSAGDNNASLSQNLAVPTGSYQVNFQTAQRYYTAVDQRLNVFVNDVFVGSIQPNQTPTYEPFTSASFNVFAPTLTATVSTTSASPTSTAPIPFAVSFTAGGNPQSVGTTFTAADVTVSGGTLNAASFSGSGAGPYTFTVTPSGFGLVSVSLAANVAQDANNTGNSLSNIVSVQFQAATITVSPATLTNGTRGTAYNQAITALGGTAPYTYAITGGALPAGLILTNGTIAGTPAASGSFTFTVTATDNSAAPGPYSGSRTYTLSIAAPAITLTPATLPAGTVAATYNQTITASGGTAPYTYAITAGALPAGLTLTSAGVLSGTPTAGGSFTFTLTATDASPGFSGGPYSGSQTYTLTIVAPTIAVSPATLPSGTRGATYNQTITALGGTAPYTYAITGGALPAGLTLSAAGVLSGTPAASGSFTFMVTATDASTGAGPYTGSRSYTLTIAAPAIALSPTTLPAGTVAVVYNQALTASGGTAPYTYAVTAGALPAGLTLSSAGVLSGTPTAGGSFVFTVTATDASTSASGGPYNGSLSYTLTIAAPTIAVSPPTLPNGTQGTVYNQVLTASGGTAPYTFAIMGGALPAGLTLSAAGVLSGTPTVNGPYTFTVTATDASTGAGPYTGSRSYTLSIAAPVVTVVTWTGNTNTSWFDASNWTPNQVPNATIDAVIPTSPTGNRFPTIAVNTSQANARNVSIAAGASLTMSGNTLTLAANLTNNGSFSGFAGPNGGTLALGGSAPALLNGGGVNRFWNLTVGANGAQLNNPNVTSVRRVLTLNGNFATTGNPFTLISDAAGTALVVNNGGAVVTGNATVQRYIDPSQNPNAGYRHVSAPIANATVASLTTSGFTPVVNPDYNTVGNTVTPFPTVFGYDQARLATAPTPLSTFDKGWYSPAALGAPLAVGQGYTVNLAANQTWNFVGALNNGPVTQTLARNAGATAADAGLHLVGNPYPAPLDWSQVGATDRPNVDGVMYVFTSDDPTNPYAGTYRFYQVNPSGDFGNVSPVLPLGKAFFVRVTPGQTSGTLTFKNSHRVTDYANPIPVFQRTADARPAAHLTLRAAAGSAPADDAFVYFDGGATDGFDAAYDAEKLANPSGLNLSSSLSAAQRLCVNGLAPLTAAQRVVPLAVGVPVAGTYTLAAAELRNLGSTPTYLRDLQTGAVIDLAQQPSYSFTVSNASALLTTRFELVFSPQAVLATAPAALAAQVGLYPNPASTAVFVELPAVLGRKAVTAGLVDALGRVVLTQVLPAGLATHTLPLTNLATGVYSLRLQTDAGVIVKKLVVE</sequence>
<dbReference type="NCBIfam" id="TIGR04183">
    <property type="entry name" value="Por_Secre_tail"/>
    <property type="match status" value="1"/>
</dbReference>
<proteinExistence type="predicted"/>
<protein>
    <submittedName>
        <fullName evidence="3">Ig domain-containing protein</fullName>
    </submittedName>
</protein>
<feature type="signal peptide" evidence="1">
    <location>
        <begin position="1"/>
        <end position="19"/>
    </location>
</feature>
<accession>A0ABS0I3N7</accession>
<keyword evidence="1" id="KW-0732">Signal</keyword>
<dbReference type="EMBL" id="JADQDM010000003">
    <property type="protein sequence ID" value="MBF9221174.1"/>
    <property type="molecule type" value="Genomic_DNA"/>
</dbReference>
<evidence type="ECO:0000313" key="4">
    <source>
        <dbReference type="Proteomes" id="UP000618931"/>
    </source>
</evidence>
<dbReference type="InterPro" id="IPR013783">
    <property type="entry name" value="Ig-like_fold"/>
</dbReference>
<keyword evidence="4" id="KW-1185">Reference proteome</keyword>
<dbReference type="Pfam" id="PF05345">
    <property type="entry name" value="He_PIG"/>
    <property type="match status" value="5"/>
</dbReference>
<evidence type="ECO:0000259" key="2">
    <source>
        <dbReference type="Pfam" id="PF18962"/>
    </source>
</evidence>
<feature type="domain" description="Secretion system C-terminal sorting" evidence="2">
    <location>
        <begin position="2324"/>
        <end position="2399"/>
    </location>
</feature>
<name>A0ABS0I3N7_9BACT</name>
<gene>
    <name evidence="3" type="ORF">I2H31_08665</name>
</gene>
<dbReference type="SUPFAM" id="SSF49313">
    <property type="entry name" value="Cadherin-like"/>
    <property type="match status" value="5"/>
</dbReference>
<evidence type="ECO:0000256" key="1">
    <source>
        <dbReference type="SAM" id="SignalP"/>
    </source>
</evidence>
<comment type="caution">
    <text evidence="3">The sequence shown here is derived from an EMBL/GenBank/DDBJ whole genome shotgun (WGS) entry which is preliminary data.</text>
</comment>
<dbReference type="Pfam" id="PF18962">
    <property type="entry name" value="Por_Secre_tail"/>
    <property type="match status" value="1"/>
</dbReference>
<reference evidence="3 4" key="1">
    <citation type="submission" date="2020-11" db="EMBL/GenBank/DDBJ databases">
        <authorList>
            <person name="Kim M.K."/>
        </authorList>
    </citation>
    <scope>NUCLEOTIDE SEQUENCE [LARGE SCALE GENOMIC DNA]</scope>
    <source>
        <strain evidence="3 4">BT662</strain>
    </source>
</reference>
<dbReference type="PANTHER" id="PTHR37494:SF1">
    <property type="entry name" value="STAPHYLOCOCCUS AUREUS SURFACE PROTEIN A"/>
    <property type="match status" value="1"/>
</dbReference>
<evidence type="ECO:0000313" key="3">
    <source>
        <dbReference type="EMBL" id="MBF9221174.1"/>
    </source>
</evidence>
<dbReference type="Proteomes" id="UP000618931">
    <property type="component" value="Unassembled WGS sequence"/>
</dbReference>
<dbReference type="PANTHER" id="PTHR37494">
    <property type="entry name" value="HEMAGGLUTININ"/>
    <property type="match status" value="1"/>
</dbReference>
<dbReference type="RefSeq" id="WP_196292632.1">
    <property type="nucleotide sequence ID" value="NZ_JADQDM010000003.1"/>
</dbReference>